<dbReference type="EMBL" id="JAAQWE010000048">
    <property type="protein sequence ID" value="NMY00843.1"/>
    <property type="molecule type" value="Genomic_DNA"/>
</dbReference>
<dbReference type="InterPro" id="IPR038488">
    <property type="entry name" value="Integrase_DNA-bd_sf"/>
</dbReference>
<comment type="caution">
    <text evidence="2">The sequence shown here is derived from an EMBL/GenBank/DDBJ whole genome shotgun (WGS) entry which is preliminary data.</text>
</comment>
<dbReference type="Proteomes" id="UP000552560">
    <property type="component" value="Unassembled WGS sequence"/>
</dbReference>
<sequence>MYLFVKPNGVKTWRLKYTKPSGKEGTLIIGNYPIVTANLSRSRLISDRG</sequence>
<dbReference type="OrthoDB" id="9795573at2"/>
<accession>A0A7Y0ZZB8</accession>
<evidence type="ECO:0000259" key="1">
    <source>
        <dbReference type="Pfam" id="PF13356"/>
    </source>
</evidence>
<dbReference type="InterPro" id="IPR025166">
    <property type="entry name" value="Integrase_DNA_bind_dom"/>
</dbReference>
<dbReference type="Pfam" id="PF13356">
    <property type="entry name" value="Arm-DNA-bind_3"/>
    <property type="match status" value="1"/>
</dbReference>
<feature type="domain" description="Integrase DNA-binding" evidence="1">
    <location>
        <begin position="1"/>
        <end position="43"/>
    </location>
</feature>
<dbReference type="AlphaFoldDB" id="A0A7Y0ZZB8"/>
<evidence type="ECO:0000313" key="2">
    <source>
        <dbReference type="EMBL" id="NMY00843.1"/>
    </source>
</evidence>
<name>A0A7Y0ZZB8_PSEVE</name>
<gene>
    <name evidence="2" type="ORF">HBO43_30155</name>
</gene>
<proteinExistence type="predicted"/>
<reference evidence="2 3" key="1">
    <citation type="journal article" date="2020" name="Front. Microbiol.">
        <title>Genetic Organization of the aprX-lipA2 Operon Affects the Proteolytic Potential of Pseudomonas Species in Milk.</title>
        <authorList>
            <person name="Maier C."/>
            <person name="Huptas C."/>
            <person name="von Neubeck M."/>
            <person name="Scherer S."/>
            <person name="Wenning M."/>
            <person name="Lucking G."/>
        </authorList>
    </citation>
    <scope>NUCLEOTIDE SEQUENCE [LARGE SCALE GENOMIC DNA]</scope>
    <source>
        <strain evidence="2 3">WS 4671</strain>
    </source>
</reference>
<organism evidence="2 3">
    <name type="scientific">Pseudomonas veronii</name>
    <dbReference type="NCBI Taxonomy" id="76761"/>
    <lineage>
        <taxon>Bacteria</taxon>
        <taxon>Pseudomonadati</taxon>
        <taxon>Pseudomonadota</taxon>
        <taxon>Gammaproteobacteria</taxon>
        <taxon>Pseudomonadales</taxon>
        <taxon>Pseudomonadaceae</taxon>
        <taxon>Pseudomonas</taxon>
    </lineage>
</organism>
<evidence type="ECO:0000313" key="3">
    <source>
        <dbReference type="Proteomes" id="UP000552560"/>
    </source>
</evidence>
<dbReference type="Gene3D" id="3.30.160.390">
    <property type="entry name" value="Integrase, DNA-binding domain"/>
    <property type="match status" value="1"/>
</dbReference>
<protein>
    <submittedName>
        <fullName evidence="2">DUF4102 domain-containing protein</fullName>
    </submittedName>
</protein>